<dbReference type="Proteomes" id="UP000730161">
    <property type="component" value="Unassembled WGS sequence"/>
</dbReference>
<evidence type="ECO:0000256" key="5">
    <source>
        <dbReference type="ARBA" id="ARBA00037999"/>
    </source>
</evidence>
<dbReference type="EMBL" id="JWHL01000001">
    <property type="protein sequence ID" value="MBR1368162.1"/>
    <property type="molecule type" value="Genomic_DNA"/>
</dbReference>
<evidence type="ECO:0000256" key="2">
    <source>
        <dbReference type="ARBA" id="ARBA00022576"/>
    </source>
</evidence>
<evidence type="ECO:0000313" key="7">
    <source>
        <dbReference type="EMBL" id="MBR1368162.1"/>
    </source>
</evidence>
<dbReference type="InterPro" id="IPR015424">
    <property type="entry name" value="PyrdxlP-dep_Trfase"/>
</dbReference>
<dbReference type="GO" id="GO:0000271">
    <property type="term" value="P:polysaccharide biosynthetic process"/>
    <property type="evidence" value="ECO:0007669"/>
    <property type="project" value="TreeGrafter"/>
</dbReference>
<keyword evidence="8" id="KW-1185">Reference proteome</keyword>
<dbReference type="GO" id="GO:0008483">
    <property type="term" value="F:transaminase activity"/>
    <property type="evidence" value="ECO:0007669"/>
    <property type="project" value="UniProtKB-KW"/>
</dbReference>
<dbReference type="Gene3D" id="3.40.640.10">
    <property type="entry name" value="Type I PLP-dependent aspartate aminotransferase-like (Major domain)"/>
    <property type="match status" value="1"/>
</dbReference>
<evidence type="ECO:0000256" key="6">
    <source>
        <dbReference type="RuleBase" id="RU004508"/>
    </source>
</evidence>
<evidence type="ECO:0000313" key="8">
    <source>
        <dbReference type="Proteomes" id="UP000730161"/>
    </source>
</evidence>
<dbReference type="OrthoDB" id="10355at2157"/>
<keyword evidence="2 7" id="KW-0032">Aminotransferase</keyword>
<dbReference type="GO" id="GO:0030170">
    <property type="term" value="F:pyridoxal phosphate binding"/>
    <property type="evidence" value="ECO:0007669"/>
    <property type="project" value="TreeGrafter"/>
</dbReference>
<gene>
    <name evidence="7" type="ORF">RJ53_01105</name>
</gene>
<evidence type="ECO:0000256" key="1">
    <source>
        <dbReference type="ARBA" id="ARBA00001933"/>
    </source>
</evidence>
<accession>A0A8J7W851</accession>
<keyword evidence="3" id="KW-0808">Transferase</keyword>
<dbReference type="CDD" id="cd00616">
    <property type="entry name" value="AHBA_syn"/>
    <property type="match status" value="1"/>
</dbReference>
<dbReference type="PANTHER" id="PTHR30244">
    <property type="entry name" value="TRANSAMINASE"/>
    <property type="match status" value="1"/>
</dbReference>
<dbReference type="Pfam" id="PF01041">
    <property type="entry name" value="DegT_DnrJ_EryC1"/>
    <property type="match status" value="1"/>
</dbReference>
<dbReference type="AlphaFoldDB" id="A0A8J7W851"/>
<name>A0A8J7W851_9EURY</name>
<dbReference type="PANTHER" id="PTHR30244:SF34">
    <property type="entry name" value="DTDP-4-AMINO-4,6-DIDEOXYGALACTOSE TRANSAMINASE"/>
    <property type="match status" value="1"/>
</dbReference>
<keyword evidence="4 6" id="KW-0663">Pyridoxal phosphate</keyword>
<dbReference type="InterPro" id="IPR000653">
    <property type="entry name" value="DegT/StrS_aminotransferase"/>
</dbReference>
<evidence type="ECO:0000256" key="3">
    <source>
        <dbReference type="ARBA" id="ARBA00022679"/>
    </source>
</evidence>
<comment type="cofactor">
    <cofactor evidence="1">
        <name>pyridoxal 5'-phosphate</name>
        <dbReference type="ChEBI" id="CHEBI:597326"/>
    </cofactor>
</comment>
<comment type="caution">
    <text evidence="7">The sequence shown here is derived from an EMBL/GenBank/DDBJ whole genome shotgun (WGS) entry which is preliminary data.</text>
</comment>
<dbReference type="Gene3D" id="3.90.1150.10">
    <property type="entry name" value="Aspartate Aminotransferase, domain 1"/>
    <property type="match status" value="1"/>
</dbReference>
<dbReference type="RefSeq" id="WP_211529759.1">
    <property type="nucleotide sequence ID" value="NZ_JWHL01000001.1"/>
</dbReference>
<proteinExistence type="inferred from homology"/>
<dbReference type="InterPro" id="IPR015422">
    <property type="entry name" value="PyrdxlP-dep_Trfase_small"/>
</dbReference>
<dbReference type="PIRSF" id="PIRSF000390">
    <property type="entry name" value="PLP_StrS"/>
    <property type="match status" value="1"/>
</dbReference>
<protein>
    <submittedName>
        <fullName evidence="7">Aminotransferase DegT</fullName>
    </submittedName>
</protein>
<dbReference type="SUPFAM" id="SSF53383">
    <property type="entry name" value="PLP-dependent transferases"/>
    <property type="match status" value="1"/>
</dbReference>
<reference evidence="7" key="1">
    <citation type="submission" date="2014-12" db="EMBL/GenBank/DDBJ databases">
        <authorList>
            <person name="Huang H.-H."/>
            <person name="Chen S.-C."/>
            <person name="Lai M.-C."/>
        </authorList>
    </citation>
    <scope>NUCLEOTIDE SEQUENCE</scope>
    <source>
        <strain evidence="7">K1F9705b</strain>
    </source>
</reference>
<sequence length="361" mass="39258">MIPIAQPDLGDEEVEAATEVIRSGMLASGPKVAAFEEAFAGYCSTQHAIATSNGTTSLHAGLLAAGIGPGDEVIVPAFTFFATASTIAMCGATPVFADVDPKTFTIDPASVAEAITQKTKAVMGVHLFGQPFDLNALQEICSDHTLMLFEDAAQAHGAEYQGRRVGSFGTFGSFSFYPTKNMTTGEGGMITTNDPEIARKARLYTNHGQSEKYLHTLLGYNYRMTDIAAAIGLVQLGRLEQYTDQRRENARYYDTHIRAPGIITPAIMHDARHVYHQYVIRVTDECPLSRDDLMAYLRDNGIGTAVHYPIALPDQPVFADHKTECPVARTLAKSVLSLPVHPRITMKDCETVCRALNNLAR</sequence>
<comment type="similarity">
    <text evidence="5 6">Belongs to the DegT/DnrJ/EryC1 family.</text>
</comment>
<organism evidence="7 8">
    <name type="scientific">Methanocalculus chunghsingensis</name>
    <dbReference type="NCBI Taxonomy" id="156457"/>
    <lineage>
        <taxon>Archaea</taxon>
        <taxon>Methanobacteriati</taxon>
        <taxon>Methanobacteriota</taxon>
        <taxon>Stenosarchaea group</taxon>
        <taxon>Methanomicrobia</taxon>
        <taxon>Methanomicrobiales</taxon>
        <taxon>Methanocalculaceae</taxon>
        <taxon>Methanocalculus</taxon>
    </lineage>
</organism>
<dbReference type="InterPro" id="IPR015421">
    <property type="entry name" value="PyrdxlP-dep_Trfase_major"/>
</dbReference>
<evidence type="ECO:0000256" key="4">
    <source>
        <dbReference type="ARBA" id="ARBA00022898"/>
    </source>
</evidence>
<dbReference type="FunFam" id="3.40.640.10:FF:000090">
    <property type="entry name" value="Pyridoxal phosphate-dependent aminotransferase"/>
    <property type="match status" value="1"/>
</dbReference>